<feature type="transmembrane region" description="Helical" evidence="11">
    <location>
        <begin position="142"/>
        <end position="164"/>
    </location>
</feature>
<evidence type="ECO:0000256" key="5">
    <source>
        <dbReference type="ARBA" id="ARBA00022792"/>
    </source>
</evidence>
<dbReference type="AlphaFoldDB" id="A0AAF0J0Y4"/>
<evidence type="ECO:0000256" key="4">
    <source>
        <dbReference type="ARBA" id="ARBA00022741"/>
    </source>
</evidence>
<dbReference type="GO" id="GO:0140359">
    <property type="term" value="F:ABC-type transporter activity"/>
    <property type="evidence" value="ECO:0007669"/>
    <property type="project" value="InterPro"/>
</dbReference>
<evidence type="ECO:0000256" key="9">
    <source>
        <dbReference type="ARBA" id="ARBA00024363"/>
    </source>
</evidence>
<dbReference type="Pfam" id="PF00005">
    <property type="entry name" value="ABC_tran"/>
    <property type="match status" value="1"/>
</dbReference>
<feature type="region of interest" description="Disordered" evidence="10">
    <location>
        <begin position="822"/>
        <end position="897"/>
    </location>
</feature>
<dbReference type="InterPro" id="IPR039421">
    <property type="entry name" value="Type_1_exporter"/>
</dbReference>
<feature type="domain" description="ABC transporter" evidence="12">
    <location>
        <begin position="582"/>
        <end position="817"/>
    </location>
</feature>
<dbReference type="InterPro" id="IPR017871">
    <property type="entry name" value="ABC_transporter-like_CS"/>
</dbReference>
<evidence type="ECO:0000313" key="15">
    <source>
        <dbReference type="Proteomes" id="UP001213623"/>
    </source>
</evidence>
<dbReference type="EMBL" id="CP119892">
    <property type="protein sequence ID" value="WFD25491.1"/>
    <property type="molecule type" value="Genomic_DNA"/>
</dbReference>
<dbReference type="CDD" id="cd18583">
    <property type="entry name" value="ABC_6TM_HMT1"/>
    <property type="match status" value="1"/>
</dbReference>
<dbReference type="PANTHER" id="PTHR24221">
    <property type="entry name" value="ATP-BINDING CASSETTE SUB-FAMILY B"/>
    <property type="match status" value="1"/>
</dbReference>
<dbReference type="InterPro" id="IPR036640">
    <property type="entry name" value="ABC1_TM_sf"/>
</dbReference>
<dbReference type="GO" id="GO:0016887">
    <property type="term" value="F:ATP hydrolysis activity"/>
    <property type="evidence" value="ECO:0007669"/>
    <property type="project" value="InterPro"/>
</dbReference>
<dbReference type="PROSITE" id="PS00211">
    <property type="entry name" value="ABC_TRANSPORTER_1"/>
    <property type="match status" value="1"/>
</dbReference>
<feature type="compositionally biased region" description="Basic and acidic residues" evidence="10">
    <location>
        <begin position="839"/>
        <end position="859"/>
    </location>
</feature>
<feature type="transmembrane region" description="Helical" evidence="11">
    <location>
        <begin position="403"/>
        <end position="424"/>
    </location>
</feature>
<feature type="domain" description="ABC transmembrane type-1" evidence="13">
    <location>
        <begin position="266"/>
        <end position="548"/>
    </location>
</feature>
<comment type="subcellular location">
    <subcellularLocation>
        <location evidence="1">Membrane</location>
        <topology evidence="1">Multi-pass membrane protein</topology>
    </subcellularLocation>
</comment>
<dbReference type="InterPro" id="IPR027417">
    <property type="entry name" value="P-loop_NTPase"/>
</dbReference>
<dbReference type="InterPro" id="IPR003439">
    <property type="entry name" value="ABC_transporter-like_ATP-bd"/>
</dbReference>
<accession>A0AAF0J0Y4</accession>
<evidence type="ECO:0000256" key="2">
    <source>
        <dbReference type="ARBA" id="ARBA00022448"/>
    </source>
</evidence>
<feature type="transmembrane region" description="Helical" evidence="11">
    <location>
        <begin position="176"/>
        <end position="201"/>
    </location>
</feature>
<comment type="similarity">
    <text evidence="9">Belongs to the ABC transporter superfamily. ABCB family. Heavy Metal importer (TC 3.A.1.210) subfamily.</text>
</comment>
<gene>
    <name evidence="14" type="primary">hmt1</name>
    <name evidence="14" type="ORF">MNAN1_000451</name>
</gene>
<dbReference type="Gene3D" id="3.40.50.300">
    <property type="entry name" value="P-loop containing nucleotide triphosphate hydrolases"/>
    <property type="match status" value="1"/>
</dbReference>
<protein>
    <submittedName>
        <fullName evidence="14">ATP-binding cassette-type vacuolar membrane transporter Hmt1</fullName>
    </submittedName>
</protein>
<keyword evidence="3 11" id="KW-0812">Transmembrane</keyword>
<feature type="transmembrane region" description="Helical" evidence="11">
    <location>
        <begin position="495"/>
        <end position="513"/>
    </location>
</feature>
<dbReference type="SUPFAM" id="SSF90123">
    <property type="entry name" value="ABC transporter transmembrane region"/>
    <property type="match status" value="1"/>
</dbReference>
<keyword evidence="8 11" id="KW-0472">Membrane</keyword>
<dbReference type="PROSITE" id="PS50893">
    <property type="entry name" value="ABC_TRANSPORTER_2"/>
    <property type="match status" value="1"/>
</dbReference>
<feature type="compositionally biased region" description="Polar residues" evidence="10">
    <location>
        <begin position="869"/>
        <end position="879"/>
    </location>
</feature>
<dbReference type="InterPro" id="IPR003593">
    <property type="entry name" value="AAA+_ATPase"/>
</dbReference>
<dbReference type="PROSITE" id="PS50929">
    <property type="entry name" value="ABC_TM1F"/>
    <property type="match status" value="1"/>
</dbReference>
<evidence type="ECO:0000256" key="3">
    <source>
        <dbReference type="ARBA" id="ARBA00022692"/>
    </source>
</evidence>
<feature type="compositionally biased region" description="Low complexity" evidence="10">
    <location>
        <begin position="823"/>
        <end position="835"/>
    </location>
</feature>
<dbReference type="Gene3D" id="1.20.1560.10">
    <property type="entry name" value="ABC transporter type 1, transmembrane domain"/>
    <property type="match status" value="1"/>
</dbReference>
<evidence type="ECO:0000256" key="7">
    <source>
        <dbReference type="ARBA" id="ARBA00022989"/>
    </source>
</evidence>
<dbReference type="Proteomes" id="UP001213623">
    <property type="component" value="Chromosome 1"/>
</dbReference>
<dbReference type="Pfam" id="PF00664">
    <property type="entry name" value="ABC_membrane"/>
    <property type="match status" value="1"/>
</dbReference>
<reference evidence="14" key="1">
    <citation type="submission" date="2023-03" db="EMBL/GenBank/DDBJ databases">
        <title>Mating type loci evolution in Malassezia.</title>
        <authorList>
            <person name="Coelho M.A."/>
        </authorList>
    </citation>
    <scope>NUCLEOTIDE SEQUENCE</scope>
    <source>
        <strain evidence="14">CBS 9557</strain>
    </source>
</reference>
<feature type="transmembrane region" description="Helical" evidence="11">
    <location>
        <begin position="74"/>
        <end position="96"/>
    </location>
</feature>
<evidence type="ECO:0000256" key="1">
    <source>
        <dbReference type="ARBA" id="ARBA00004141"/>
    </source>
</evidence>
<proteinExistence type="inferred from homology"/>
<feature type="transmembrane region" description="Helical" evidence="11">
    <location>
        <begin position="375"/>
        <end position="397"/>
    </location>
</feature>
<evidence type="ECO:0000256" key="11">
    <source>
        <dbReference type="SAM" id="Phobius"/>
    </source>
</evidence>
<evidence type="ECO:0000259" key="12">
    <source>
        <dbReference type="PROSITE" id="PS50893"/>
    </source>
</evidence>
<dbReference type="PANTHER" id="PTHR24221:SF648">
    <property type="entry name" value="ABC-TYPE TRANSPORTER ATR1"/>
    <property type="match status" value="1"/>
</dbReference>
<dbReference type="SMART" id="SM00382">
    <property type="entry name" value="AAA"/>
    <property type="match status" value="1"/>
</dbReference>
<dbReference type="GO" id="GO:0000041">
    <property type="term" value="P:transition metal ion transport"/>
    <property type="evidence" value="ECO:0007669"/>
    <property type="project" value="UniProtKB-ARBA"/>
</dbReference>
<dbReference type="GO" id="GO:0005524">
    <property type="term" value="F:ATP binding"/>
    <property type="evidence" value="ECO:0007669"/>
    <property type="project" value="UniProtKB-KW"/>
</dbReference>
<dbReference type="InterPro" id="IPR011527">
    <property type="entry name" value="ABC1_TM_dom"/>
</dbReference>
<evidence type="ECO:0000256" key="10">
    <source>
        <dbReference type="SAM" id="MobiDB-lite"/>
    </source>
</evidence>
<keyword evidence="4" id="KW-0547">Nucleotide-binding</keyword>
<feature type="transmembrane region" description="Helical" evidence="11">
    <location>
        <begin position="108"/>
        <end position="130"/>
    </location>
</feature>
<keyword evidence="6 14" id="KW-0067">ATP-binding</keyword>
<keyword evidence="7 11" id="KW-1133">Transmembrane helix</keyword>
<evidence type="ECO:0000256" key="8">
    <source>
        <dbReference type="ARBA" id="ARBA00023136"/>
    </source>
</evidence>
<sequence>MRHSEALVGALHIAQPLAVVVLVFAQAHYAMIRKWVCARLGAERQISLDSQPDEGLPHPVGVAPRAPTSLGARVVLLLVSASFFVSAIFVALGAVLTPHVWLPSLSPYAWLHVQALGGVVAWALAALSVLREERRYGPGKFLRVRLAWLIVVSGAVDVALAVTHARESKIPADAQLWAFLQVIVLYVRLVVLYPTLVLVMLRRREVVVPSAASALTGEANLDGPLPREETRESAAPPTFFLLLKRVSVLAPYLWPSHSPRLQLLAVLSLVLLFLARAVNLMVPLALGRVVESLSSEREPWGPILVFAVLKVFQGSGGLITVAQNLLWYPLAWYSDVHMSRLMFDRVLNLSMSFHTRRKTGELIRTMDRGSALNNFFEYLLFSITPVFVDIMVAVVYMSTVFGWGVGGVLLVIMVLYTVCSVRITTWRTQLRREMNAKDSQCRSITTDVLLNYETVKYFGNEPYESNRFATALDAYRQAQYRLVLSLNMLNLTQNLILAFGTLFTVLAVAYTVVQGATTPSQFVVFVSYLQQVYQPLSMLGTLYRVMNQNLVDTDKLMELLEEEVDIQDRPGATDLIVRAGEVEFQDVHFGYEKGARPVLNGMSFTVKPHEHVALVGESGSGKTTALKLLYRFYDVTSGRILIDGQDIRDVTQESLRRAVGIVPQEPSLFNMNIRHNILYGNLDASDEELEAAARAAQVHDRIMEFPDQYETIVGERGVRLSGGEKQRVAIARTILKNPPVLLLDEATSALDSYTERNLQQALHTLMEGRSSLTIAHRLSTIVNSDRILVADQGRIVEQGTHEELIALGGKYSRLWAQQSKTLAEQQAALQEAGPAQPEPAEHEQGKPEEEQGKPKEQGKPTEQAEPVAQNDTSEASTGPSVPPSRSARKKKNRRARR</sequence>
<feature type="transmembrane region" description="Helical" evidence="11">
    <location>
        <begin position="263"/>
        <end position="282"/>
    </location>
</feature>
<keyword evidence="5" id="KW-0496">Mitochondrion</keyword>
<name>A0AAF0J0Y4_9BASI</name>
<feature type="transmembrane region" description="Helical" evidence="11">
    <location>
        <begin position="6"/>
        <end position="25"/>
    </location>
</feature>
<keyword evidence="5" id="KW-0999">Mitochondrion inner membrane</keyword>
<evidence type="ECO:0000259" key="13">
    <source>
        <dbReference type="PROSITE" id="PS50929"/>
    </source>
</evidence>
<dbReference type="GO" id="GO:0016020">
    <property type="term" value="C:membrane"/>
    <property type="evidence" value="ECO:0007669"/>
    <property type="project" value="UniProtKB-SubCell"/>
</dbReference>
<dbReference type="SUPFAM" id="SSF52540">
    <property type="entry name" value="P-loop containing nucleoside triphosphate hydrolases"/>
    <property type="match status" value="1"/>
</dbReference>
<keyword evidence="2" id="KW-0813">Transport</keyword>
<dbReference type="FunFam" id="3.40.50.300:FF:000186">
    <property type="entry name" value="ATP-binding cassette sub-family B member 7, mitochondrial"/>
    <property type="match status" value="1"/>
</dbReference>
<keyword evidence="15" id="KW-1185">Reference proteome</keyword>
<evidence type="ECO:0000256" key="6">
    <source>
        <dbReference type="ARBA" id="ARBA00022840"/>
    </source>
</evidence>
<organism evidence="14 15">
    <name type="scientific">Malassezia nana</name>
    <dbReference type="NCBI Taxonomy" id="180528"/>
    <lineage>
        <taxon>Eukaryota</taxon>
        <taxon>Fungi</taxon>
        <taxon>Dikarya</taxon>
        <taxon>Basidiomycota</taxon>
        <taxon>Ustilaginomycotina</taxon>
        <taxon>Malasseziomycetes</taxon>
        <taxon>Malasseziales</taxon>
        <taxon>Malasseziaceae</taxon>
        <taxon>Malassezia</taxon>
    </lineage>
</organism>
<evidence type="ECO:0000313" key="14">
    <source>
        <dbReference type="EMBL" id="WFD25491.1"/>
    </source>
</evidence>
<feature type="transmembrane region" description="Helical" evidence="11">
    <location>
        <begin position="302"/>
        <end position="330"/>
    </location>
</feature>
<feature type="compositionally biased region" description="Basic residues" evidence="10">
    <location>
        <begin position="886"/>
        <end position="897"/>
    </location>
</feature>